<dbReference type="EMBL" id="CVQI01000181">
    <property type="protein sequence ID" value="CRJ91868.1"/>
    <property type="molecule type" value="Genomic_DNA"/>
</dbReference>
<evidence type="ECO:0000256" key="3">
    <source>
        <dbReference type="ARBA" id="ARBA00022833"/>
    </source>
</evidence>
<dbReference type="GO" id="GO:0000398">
    <property type="term" value="P:mRNA splicing, via spliceosome"/>
    <property type="evidence" value="ECO:0007669"/>
    <property type="project" value="InterPro"/>
</dbReference>
<keyword evidence="1" id="KW-0479">Metal-binding</keyword>
<protein>
    <recommendedName>
        <fullName evidence="6">C2H2-type domain-containing protein</fullName>
    </recommendedName>
</protein>
<reference evidence="8" key="1">
    <citation type="submission" date="2015-05" db="EMBL/GenBank/DDBJ databases">
        <authorList>
            <person name="Fogelqvist Johan"/>
        </authorList>
    </citation>
    <scope>NUCLEOTIDE SEQUENCE [LARGE SCALE GENOMIC DNA]</scope>
</reference>
<gene>
    <name evidence="7" type="ORF">BN1723_017045</name>
</gene>
<dbReference type="InterPro" id="IPR040107">
    <property type="entry name" value="Snu23"/>
</dbReference>
<dbReference type="Proteomes" id="UP000045706">
    <property type="component" value="Unassembled WGS sequence"/>
</dbReference>
<evidence type="ECO:0000259" key="6">
    <source>
        <dbReference type="PROSITE" id="PS00028"/>
    </source>
</evidence>
<evidence type="ECO:0000256" key="4">
    <source>
        <dbReference type="ARBA" id="ARBA00023242"/>
    </source>
</evidence>
<dbReference type="GO" id="GO:0046540">
    <property type="term" value="C:U4/U6 x U5 tri-snRNP complex"/>
    <property type="evidence" value="ECO:0007669"/>
    <property type="project" value="TreeGrafter"/>
</dbReference>
<dbReference type="PANTHER" id="PTHR45986">
    <property type="entry name" value="ZINC FINGER MATRIN-TYPE PROTEIN 2"/>
    <property type="match status" value="1"/>
</dbReference>
<feature type="region of interest" description="Disordered" evidence="5">
    <location>
        <begin position="110"/>
        <end position="157"/>
    </location>
</feature>
<feature type="domain" description="C2H2-type" evidence="6">
    <location>
        <begin position="40"/>
        <end position="62"/>
    </location>
</feature>
<keyword evidence="2" id="KW-0863">Zinc-finger</keyword>
<evidence type="ECO:0000256" key="2">
    <source>
        <dbReference type="ARBA" id="ARBA00022771"/>
    </source>
</evidence>
<keyword evidence="3" id="KW-0862">Zinc</keyword>
<name>A0A0G4KGB7_VERLO</name>
<dbReference type="Gene3D" id="3.30.160.60">
    <property type="entry name" value="Classic Zinc Finger"/>
    <property type="match status" value="1"/>
</dbReference>
<accession>A0A0G4KGB7</accession>
<organism evidence="7 8">
    <name type="scientific">Verticillium longisporum</name>
    <name type="common">Verticillium dahliae var. longisporum</name>
    <dbReference type="NCBI Taxonomy" id="100787"/>
    <lineage>
        <taxon>Eukaryota</taxon>
        <taxon>Fungi</taxon>
        <taxon>Dikarya</taxon>
        <taxon>Ascomycota</taxon>
        <taxon>Pezizomycotina</taxon>
        <taxon>Sordariomycetes</taxon>
        <taxon>Hypocreomycetidae</taxon>
        <taxon>Glomerellales</taxon>
        <taxon>Plectosphaerellaceae</taxon>
        <taxon>Verticillium</taxon>
    </lineage>
</organism>
<feature type="compositionally biased region" description="Basic and acidic residues" evidence="5">
    <location>
        <begin position="110"/>
        <end position="153"/>
    </location>
</feature>
<dbReference type="InterPro" id="IPR003604">
    <property type="entry name" value="Matrin/U1-like-C_Znf_C2H2"/>
</dbReference>
<dbReference type="AlphaFoldDB" id="A0A0G4KGB7"/>
<dbReference type="InterPro" id="IPR022755">
    <property type="entry name" value="Znf_C2H2_jaz"/>
</dbReference>
<dbReference type="SUPFAM" id="SSF57667">
    <property type="entry name" value="beta-beta-alpha zinc fingers"/>
    <property type="match status" value="1"/>
</dbReference>
<sequence length="174" mass="20038">MQETPADQLKLVANRPVGKTQLVAAGAGVGKRGRSAGFYCEACDLTFKDNKQFVEHMNTPQHLAATGQKMEVERASPEEVKARIQYWWDQKEELVKQQATGLHERLELRRAEDEREAEEKRRKRKEADERRRKERQEAEKVKTEYGDDVRIEGEHEEDDMMAAMGFAGFGTSKK</sequence>
<dbReference type="Pfam" id="PF12171">
    <property type="entry name" value="zf-C2H2_jaz"/>
    <property type="match status" value="1"/>
</dbReference>
<keyword evidence="4" id="KW-0539">Nucleus</keyword>
<dbReference type="InterPro" id="IPR036236">
    <property type="entry name" value="Znf_C2H2_sf"/>
</dbReference>
<dbReference type="SMART" id="SM00451">
    <property type="entry name" value="ZnF_U1"/>
    <property type="match status" value="1"/>
</dbReference>
<proteinExistence type="predicted"/>
<evidence type="ECO:0000256" key="1">
    <source>
        <dbReference type="ARBA" id="ARBA00022723"/>
    </source>
</evidence>
<dbReference type="GO" id="GO:0008270">
    <property type="term" value="F:zinc ion binding"/>
    <property type="evidence" value="ECO:0007669"/>
    <property type="project" value="UniProtKB-KW"/>
</dbReference>
<evidence type="ECO:0000256" key="5">
    <source>
        <dbReference type="SAM" id="MobiDB-lite"/>
    </source>
</evidence>
<evidence type="ECO:0000313" key="7">
    <source>
        <dbReference type="EMBL" id="CRJ91868.1"/>
    </source>
</evidence>
<dbReference type="PANTHER" id="PTHR45986:SF1">
    <property type="entry name" value="ZINC FINGER MATRIN-TYPE PROTEIN 2"/>
    <property type="match status" value="1"/>
</dbReference>
<dbReference type="InterPro" id="IPR013087">
    <property type="entry name" value="Znf_C2H2_type"/>
</dbReference>
<dbReference type="PROSITE" id="PS00028">
    <property type="entry name" value="ZINC_FINGER_C2H2_1"/>
    <property type="match status" value="1"/>
</dbReference>
<dbReference type="GO" id="GO:0005681">
    <property type="term" value="C:spliceosomal complex"/>
    <property type="evidence" value="ECO:0007669"/>
    <property type="project" value="InterPro"/>
</dbReference>
<evidence type="ECO:0000313" key="8">
    <source>
        <dbReference type="Proteomes" id="UP000045706"/>
    </source>
</evidence>
<dbReference type="GO" id="GO:0003676">
    <property type="term" value="F:nucleic acid binding"/>
    <property type="evidence" value="ECO:0007669"/>
    <property type="project" value="InterPro"/>
</dbReference>